<dbReference type="RefSeq" id="XP_019863657.1">
    <property type="nucleotide sequence ID" value="XM_020008098.1"/>
</dbReference>
<dbReference type="InterPro" id="IPR000436">
    <property type="entry name" value="Sushi_SCR_CCP_dom"/>
</dbReference>
<keyword evidence="11" id="KW-1185">Reference proteome</keyword>
<feature type="disulfide bond" evidence="6">
    <location>
        <begin position="387"/>
        <end position="414"/>
    </location>
</feature>
<feature type="domain" description="Sushi" evidence="9">
    <location>
        <begin position="595"/>
        <end position="653"/>
    </location>
</feature>
<dbReference type="InterPro" id="IPR035976">
    <property type="entry name" value="Sushi/SCR/CCP_sf"/>
</dbReference>
<dbReference type="SUPFAM" id="SSF57535">
    <property type="entry name" value="Complement control module/SCR domain"/>
    <property type="match status" value="12"/>
</dbReference>
<feature type="domain" description="Sushi" evidence="9">
    <location>
        <begin position="417"/>
        <end position="475"/>
    </location>
</feature>
<comment type="caution">
    <text evidence="6">Lacks conserved residue(s) required for the propagation of feature annotation.</text>
</comment>
<evidence type="ECO:0000256" key="6">
    <source>
        <dbReference type="PROSITE-ProRule" id="PRU00302"/>
    </source>
</evidence>
<sequence>MNPKLGIVLLFITFLSFSAAATLERVLRTSGTPPQPPYHHHQGSSAGVKYGSGYGSYYHPRAKCPKLSAPVGGKVNVTGQYLGHKAIYSCNKGYVLVGFHIRLCIGNGTWSGMAPICKRVNCGPLPHIANGAVSIHPDTRLGSTATYTCNSGYKLVGNDTRTCLANGKWSGQEPVCRPVDCGDLDNPMNGWVHISPNTLFGGQALYRCKLGYELSSDVVRTCQASGQWSGSAPTCDPIDCGDQPTSDPNGQIESTEGTSLGDKTTYSCNTGYFLVGSATIYCQNDKTYSDDAPTCEPVDCGDLDDPKNGWVHISPNTLLGGQALYRCKLGYELSSDVVRTCQASGQWSGSAPTCDPIDCGPQPEPDPNGSIKATQGTSLRNQTAYQCNAGYTLEGSETIYCQNDGTYSDKAPTCQRIDCGDLSDIANGEVSIAPDTMLGSNATYSCNDGYTLQGDSVRTCQASGQWSGSEPTCTPVDCGDLDNPENGWVHISPNTLLGGQALYRCKLGYELSSDVVRTCQASGQWSGSAPTCDPIDCGDQPTSDPNGQIESTEGTSLGDKTTYSCNTGYFLVGSATIYCQNDKTYSDDAPTCQPVDCGAPDPADPNGSIHFTTTTLGSRVVYRCNKCFNIVGKSVSVCQANGLYSNPAPVCKPVDCGVLPAPKNGGVTFYPGTYFTSTATFRCKKGFKLTGSEVRTCQCDGTWSGEKTGCQKIQCPKLKPPQYGRIYTSGQYPGDYAVYSCGYGYSLSGKSRRVCLHNGQWSGSPAQCKKDDHYGGYYGGGYGGSYKEHEY</sequence>
<proteinExistence type="predicted"/>
<evidence type="ECO:0000313" key="10">
    <source>
        <dbReference type="EnsemblMetazoa" id="XP_019863652.1"/>
    </source>
</evidence>
<reference evidence="11" key="1">
    <citation type="journal article" date="2010" name="Nature">
        <title>The Amphimedon queenslandica genome and the evolution of animal complexity.</title>
        <authorList>
            <person name="Srivastava M."/>
            <person name="Simakov O."/>
            <person name="Chapman J."/>
            <person name="Fahey B."/>
            <person name="Gauthier M.E."/>
            <person name="Mitros T."/>
            <person name="Richards G.S."/>
            <person name="Conaco C."/>
            <person name="Dacre M."/>
            <person name="Hellsten U."/>
            <person name="Larroux C."/>
            <person name="Putnam N.H."/>
            <person name="Stanke M."/>
            <person name="Adamska M."/>
            <person name="Darling A."/>
            <person name="Degnan S.M."/>
            <person name="Oakley T.H."/>
            <person name="Plachetzki D.C."/>
            <person name="Zhai Y."/>
            <person name="Adamski M."/>
            <person name="Calcino A."/>
            <person name="Cummins S.F."/>
            <person name="Goodstein D.M."/>
            <person name="Harris C."/>
            <person name="Jackson D.J."/>
            <person name="Leys S.P."/>
            <person name="Shu S."/>
            <person name="Woodcroft B.J."/>
            <person name="Vervoort M."/>
            <person name="Kosik K.S."/>
            <person name="Manning G."/>
            <person name="Degnan B.M."/>
            <person name="Rokhsar D.S."/>
        </authorList>
    </citation>
    <scope>NUCLEOTIDE SEQUENCE [LARGE SCALE GENOMIC DNA]</scope>
</reference>
<evidence type="ECO:0000259" key="9">
    <source>
        <dbReference type="PROSITE" id="PS50923"/>
    </source>
</evidence>
<feature type="domain" description="Sushi" evidence="9">
    <location>
        <begin position="62"/>
        <end position="119"/>
    </location>
</feature>
<evidence type="ECO:0000256" key="4">
    <source>
        <dbReference type="ARBA" id="ARBA00023157"/>
    </source>
</evidence>
<feature type="domain" description="Sushi" evidence="9">
    <location>
        <begin position="120"/>
        <end position="178"/>
    </location>
</feature>
<feature type="domain" description="Sushi" evidence="9">
    <location>
        <begin position="238"/>
        <end position="297"/>
    </location>
</feature>
<keyword evidence="1 6" id="KW-0768">Sushi</keyword>
<keyword evidence="5" id="KW-0325">Glycoprotein</keyword>
<dbReference type="EnsemblMetazoa" id="XM_020008098.1">
    <property type="protein sequence ID" value="XP_019863657.1"/>
    <property type="gene ID" value="LOC100639596"/>
</dbReference>
<evidence type="ECO:0000256" key="3">
    <source>
        <dbReference type="ARBA" id="ARBA00022737"/>
    </source>
</evidence>
<feature type="domain" description="Sushi" evidence="9">
    <location>
        <begin position="476"/>
        <end position="534"/>
    </location>
</feature>
<feature type="domain" description="Sushi" evidence="9">
    <location>
        <begin position="535"/>
        <end position="594"/>
    </location>
</feature>
<dbReference type="CDD" id="cd00033">
    <property type="entry name" value="CCP"/>
    <property type="match status" value="12"/>
</dbReference>
<feature type="disulfide bond" evidence="6">
    <location>
        <begin position="446"/>
        <end position="473"/>
    </location>
</feature>
<dbReference type="SMART" id="SM00032">
    <property type="entry name" value="CCP"/>
    <property type="match status" value="12"/>
</dbReference>
<evidence type="ECO:0000256" key="7">
    <source>
        <dbReference type="SAM" id="MobiDB-lite"/>
    </source>
</evidence>
<feature type="chain" id="PRO_5042793313" description="Sushi domain-containing protein" evidence="8">
    <location>
        <begin position="21"/>
        <end position="791"/>
    </location>
</feature>
<feature type="disulfide bond" evidence="6">
    <location>
        <begin position="624"/>
        <end position="651"/>
    </location>
</feature>
<feature type="disulfide bond" evidence="6">
    <location>
        <begin position="208"/>
        <end position="235"/>
    </location>
</feature>
<feature type="disulfide bond" evidence="6">
    <location>
        <begin position="741"/>
        <end position="768"/>
    </location>
</feature>
<dbReference type="RefSeq" id="XP_019863652.1">
    <property type="nucleotide sequence ID" value="XM_020008093.1"/>
</dbReference>
<dbReference type="Gene3D" id="2.10.70.10">
    <property type="entry name" value="Complement Module, domain 1"/>
    <property type="match status" value="12"/>
</dbReference>
<evidence type="ECO:0000256" key="5">
    <source>
        <dbReference type="ARBA" id="ARBA00023180"/>
    </source>
</evidence>
<feature type="disulfide bond" evidence="6">
    <location>
        <begin position="505"/>
        <end position="532"/>
    </location>
</feature>
<protein>
    <recommendedName>
        <fullName evidence="9">Sushi domain-containing protein</fullName>
    </recommendedName>
</protein>
<feature type="domain" description="Sushi" evidence="9">
    <location>
        <begin position="298"/>
        <end position="356"/>
    </location>
</feature>
<dbReference type="PROSITE" id="PS50923">
    <property type="entry name" value="SUSHI"/>
    <property type="match status" value="12"/>
</dbReference>
<dbReference type="KEGG" id="aqu:100639596"/>
<dbReference type="Pfam" id="PF00084">
    <property type="entry name" value="Sushi"/>
    <property type="match status" value="12"/>
</dbReference>
<dbReference type="PANTHER" id="PTHR46393:SF7">
    <property type="entry name" value="COMPLEMENT C2"/>
    <property type="match status" value="1"/>
</dbReference>
<name>A0AAN0K3C7_AMPQE</name>
<dbReference type="PANTHER" id="PTHR46393">
    <property type="entry name" value="SUSHI DOMAIN-CONTAINING PROTEIN"/>
    <property type="match status" value="1"/>
</dbReference>
<evidence type="ECO:0000313" key="11">
    <source>
        <dbReference type="Proteomes" id="UP000007879"/>
    </source>
</evidence>
<feature type="disulfide bond" evidence="6">
    <location>
        <begin position="683"/>
        <end position="710"/>
    </location>
</feature>
<feature type="region of interest" description="Disordered" evidence="7">
    <location>
        <begin position="346"/>
        <end position="375"/>
    </location>
</feature>
<dbReference type="EnsemblMetazoa" id="XM_020008093.1">
    <property type="protein sequence ID" value="XP_019863652.1"/>
    <property type="gene ID" value="LOC100639596"/>
</dbReference>
<feature type="disulfide bond" evidence="6">
    <location>
        <begin position="149"/>
        <end position="176"/>
    </location>
</feature>
<dbReference type="GeneID" id="100639596"/>
<accession>A0AAN0K3C7</accession>
<feature type="disulfide bond" evidence="6">
    <location>
        <begin position="327"/>
        <end position="354"/>
    </location>
</feature>
<feature type="domain" description="Sushi" evidence="9">
    <location>
        <begin position="654"/>
        <end position="712"/>
    </location>
</feature>
<feature type="disulfide bond" evidence="6">
    <location>
        <begin position="90"/>
        <end position="117"/>
    </location>
</feature>
<feature type="signal peptide" evidence="8">
    <location>
        <begin position="1"/>
        <end position="20"/>
    </location>
</feature>
<dbReference type="AlphaFoldDB" id="A0AAN0K3C7"/>
<feature type="domain" description="Sushi" evidence="9">
    <location>
        <begin position="713"/>
        <end position="770"/>
    </location>
</feature>
<evidence type="ECO:0000256" key="8">
    <source>
        <dbReference type="SAM" id="SignalP"/>
    </source>
</evidence>
<keyword evidence="2 8" id="KW-0732">Signal</keyword>
<feature type="disulfide bond" evidence="6">
    <location>
        <begin position="565"/>
        <end position="592"/>
    </location>
</feature>
<feature type="domain" description="Sushi" evidence="9">
    <location>
        <begin position="357"/>
        <end position="416"/>
    </location>
</feature>
<reference evidence="10" key="2">
    <citation type="submission" date="2024-06" db="UniProtKB">
        <authorList>
            <consortium name="EnsemblMetazoa"/>
        </authorList>
    </citation>
    <scope>IDENTIFICATION</scope>
</reference>
<feature type="disulfide bond" evidence="6">
    <location>
        <begin position="268"/>
        <end position="295"/>
    </location>
</feature>
<dbReference type="Proteomes" id="UP000007879">
    <property type="component" value="Unassembled WGS sequence"/>
</dbReference>
<evidence type="ECO:0000256" key="1">
    <source>
        <dbReference type="ARBA" id="ARBA00022659"/>
    </source>
</evidence>
<feature type="domain" description="Sushi" evidence="9">
    <location>
        <begin position="179"/>
        <end position="237"/>
    </location>
</feature>
<keyword evidence="3" id="KW-0677">Repeat</keyword>
<keyword evidence="4 6" id="KW-1015">Disulfide bond</keyword>
<organism evidence="10 11">
    <name type="scientific">Amphimedon queenslandica</name>
    <name type="common">Sponge</name>
    <dbReference type="NCBI Taxonomy" id="400682"/>
    <lineage>
        <taxon>Eukaryota</taxon>
        <taxon>Metazoa</taxon>
        <taxon>Porifera</taxon>
        <taxon>Demospongiae</taxon>
        <taxon>Heteroscleromorpha</taxon>
        <taxon>Haplosclerida</taxon>
        <taxon>Niphatidae</taxon>
        <taxon>Amphimedon</taxon>
    </lineage>
</organism>
<evidence type="ECO:0000256" key="2">
    <source>
        <dbReference type="ARBA" id="ARBA00022729"/>
    </source>
</evidence>